<organism evidence="4 5">
    <name type="scientific">Candidatus Scybalocola faecigallinarum</name>
    <dbReference type="NCBI Taxonomy" id="2840941"/>
    <lineage>
        <taxon>Bacteria</taxon>
        <taxon>Bacillati</taxon>
        <taxon>Bacillota</taxon>
        <taxon>Clostridia</taxon>
        <taxon>Lachnospirales</taxon>
        <taxon>Lachnospiraceae</taxon>
        <taxon>Lachnospiraceae incertae sedis</taxon>
        <taxon>Candidatus Scybalocola (ex Gilroy et al. 2021)</taxon>
    </lineage>
</organism>
<evidence type="ECO:0000259" key="3">
    <source>
        <dbReference type="Pfam" id="PF13240"/>
    </source>
</evidence>
<reference evidence="4" key="2">
    <citation type="journal article" date="2021" name="PeerJ">
        <title>Extensive microbial diversity within the chicken gut microbiome revealed by metagenomics and culture.</title>
        <authorList>
            <person name="Gilroy R."/>
            <person name="Ravi A."/>
            <person name="Getino M."/>
            <person name="Pursley I."/>
            <person name="Horton D.L."/>
            <person name="Alikhan N.F."/>
            <person name="Baker D."/>
            <person name="Gharbi K."/>
            <person name="Hall N."/>
            <person name="Watson M."/>
            <person name="Adriaenssens E.M."/>
            <person name="Foster-Nyarko E."/>
            <person name="Jarju S."/>
            <person name="Secka A."/>
            <person name="Antonio M."/>
            <person name="Oren A."/>
            <person name="Chaudhuri R.R."/>
            <person name="La Ragione R."/>
            <person name="Hildebrand F."/>
            <person name="Pallen M.J."/>
        </authorList>
    </citation>
    <scope>NUCLEOTIDE SEQUENCE</scope>
    <source>
        <strain evidence="4">CHK178-757</strain>
    </source>
</reference>
<feature type="transmembrane region" description="Helical" evidence="2">
    <location>
        <begin position="68"/>
        <end position="91"/>
    </location>
</feature>
<gene>
    <name evidence="4" type="ORF">IAB46_01055</name>
</gene>
<dbReference type="Proteomes" id="UP000823927">
    <property type="component" value="Unassembled WGS sequence"/>
</dbReference>
<feature type="compositionally biased region" description="Acidic residues" evidence="1">
    <location>
        <begin position="121"/>
        <end position="138"/>
    </location>
</feature>
<sequence>MFCMKCGKKLPDDSKFCPFCGAPSDHGAQKGQMPRKDNSIQMNQTSWKDNGGQMNQAPRKKNLPYAKFIAIGAAALAVLIIVGVIAGRGIMNMGNNQSVASRGDANGPSGNDGGSGWLGESSEDTEYDDWSSTDDSDSGDAGLTERGDEGNENSQWAGNRSYEAAYEEEYANFESMVQEYCVQSDIEYMENIEEYADQIDEAYQLIEKAVPGFSDMLAEDIGSLADSETGSAIIEKVASAALNNEDVRKTAYKMTMIAADSLLTYLMNYVSTDDPYVFELVKMSGDYALLRSEGTYEDFYKITKQNLAYDTTMEAVQWRISQLEAEADSAESEDEYAECMGRIAANKDRAAETEELLVKGMATIACSGIYYCSAGETNSPKLYIVEGEDGTIYNTFWAPGLTEAEADEYFDITISDQGDCLLIGAEESFVMDRSGTILFEGNSPVERADEPVGESIILAYCPGQKILRETKMKNSANGVYYTLELADQNGNVQTLVENMKELDMESISYDFYVDDTRGIQWNHETAVYSDYILLSYTPVGEDEEKDIVIDLNLGQVHPQRDFQEAYTDAMSEKSEEYGQFCEQGLPQDEWRYNGSEICVYEDSVCIRESSDGLVQNRPELDTDRKGFNMDALRDTIGETREVEKWYYNDNLLWLVTSSGCFYTYDMESGQKNNEVEIGADSSYSFTPYGLLVQAGSEETDQAAVDGETEYSVDQYDAFGNVIATYPTYRSGSSEINGDVYNFLYLNGKDVYNIATQTVIRLD</sequence>
<dbReference type="EMBL" id="DVIT01000004">
    <property type="protein sequence ID" value="HIS46146.1"/>
    <property type="molecule type" value="Genomic_DNA"/>
</dbReference>
<evidence type="ECO:0000313" key="4">
    <source>
        <dbReference type="EMBL" id="HIS46146.1"/>
    </source>
</evidence>
<keyword evidence="2" id="KW-0472">Membrane</keyword>
<dbReference type="AlphaFoldDB" id="A0A9D1F256"/>
<evidence type="ECO:0000256" key="1">
    <source>
        <dbReference type="SAM" id="MobiDB-lite"/>
    </source>
</evidence>
<evidence type="ECO:0000256" key="2">
    <source>
        <dbReference type="SAM" id="Phobius"/>
    </source>
</evidence>
<keyword evidence="2" id="KW-1133">Transmembrane helix</keyword>
<name>A0A9D1F256_9FIRM</name>
<accession>A0A9D1F256</accession>
<proteinExistence type="predicted"/>
<dbReference type="Pfam" id="PF13240">
    <property type="entry name" value="Zn_Ribbon_1"/>
    <property type="match status" value="1"/>
</dbReference>
<keyword evidence="2" id="KW-0812">Transmembrane</keyword>
<comment type="caution">
    <text evidence="4">The sequence shown here is derived from an EMBL/GenBank/DDBJ whole genome shotgun (WGS) entry which is preliminary data.</text>
</comment>
<feature type="region of interest" description="Disordered" evidence="1">
    <location>
        <begin position="101"/>
        <end position="159"/>
    </location>
</feature>
<protein>
    <submittedName>
        <fullName evidence="4">Zinc-ribbon domain-containing protein</fullName>
    </submittedName>
</protein>
<evidence type="ECO:0000313" key="5">
    <source>
        <dbReference type="Proteomes" id="UP000823927"/>
    </source>
</evidence>
<feature type="domain" description="Zinc-ribbon" evidence="3">
    <location>
        <begin position="2"/>
        <end position="23"/>
    </location>
</feature>
<dbReference type="InterPro" id="IPR026870">
    <property type="entry name" value="Zinc_ribbon_dom"/>
</dbReference>
<reference evidence="4" key="1">
    <citation type="submission" date="2020-10" db="EMBL/GenBank/DDBJ databases">
        <authorList>
            <person name="Gilroy R."/>
        </authorList>
    </citation>
    <scope>NUCLEOTIDE SEQUENCE</scope>
    <source>
        <strain evidence="4">CHK178-757</strain>
    </source>
</reference>